<dbReference type="InterPro" id="IPR051504">
    <property type="entry name" value="Plant_metabolite_acyltrans"/>
</dbReference>
<evidence type="ECO:0000256" key="2">
    <source>
        <dbReference type="ARBA" id="ARBA00023315"/>
    </source>
</evidence>
<evidence type="ECO:0000313" key="4">
    <source>
        <dbReference type="Proteomes" id="UP001150907"/>
    </source>
</evidence>
<sequence>MEQFLRGVRSQTIDLCVLDTISSFANIPYYFYYENKTGAADFMTSDMLRNSFYVALLDFPILAGHLVMDGAGHATIVVDRDNLNLPEYRESQSRVHFSELVASKFSWHSLPDGVATAGPLTAAGPDGTIKLANIHVVRMLDNSGVIVFANIVHYVVDGVGYCQFINRWAKVGKWMHGGSATGELPAFAASFARNTILKHLPNDRKSLDRLTKELFTTSGPLSKWLAWISPELRGRVLNMVVSMTSIEGHVFYISPSAMASLRRLVQGNVHDGMRLSDNDILTALISMVVAQSETGKASTTAGGGFLAALGAYLLPSMFAPAKEFVTEVVLDSRPRLQGMCSAGYTGNMVFARCLASSMETLCDNIDGQSLALVAKSVRNMVNDIDAPYIGQLVDTLMEDPSCFMCPIAHDIASTMVVVSNQSRFTLYDADFGGGIPLWVSPIAAFYANFVSIIPVHPVMGGYAVYMTTSKRAMENVLRNEFWMKSVELLY</sequence>
<keyword evidence="1" id="KW-0808">Transferase</keyword>
<dbReference type="Pfam" id="PF02458">
    <property type="entry name" value="Transferase"/>
    <property type="match status" value="2"/>
</dbReference>
<dbReference type="GO" id="GO:0016747">
    <property type="term" value="F:acyltransferase activity, transferring groups other than amino-acyl groups"/>
    <property type="evidence" value="ECO:0007669"/>
    <property type="project" value="UniProtKB-ARBA"/>
</dbReference>
<organism evidence="3 4">
    <name type="scientific">Coemansia thaxteri</name>
    <dbReference type="NCBI Taxonomy" id="2663907"/>
    <lineage>
        <taxon>Eukaryota</taxon>
        <taxon>Fungi</taxon>
        <taxon>Fungi incertae sedis</taxon>
        <taxon>Zoopagomycota</taxon>
        <taxon>Kickxellomycotina</taxon>
        <taxon>Kickxellomycetes</taxon>
        <taxon>Kickxellales</taxon>
        <taxon>Kickxellaceae</taxon>
        <taxon>Coemansia</taxon>
    </lineage>
</organism>
<keyword evidence="4" id="KW-1185">Reference proteome</keyword>
<reference evidence="3" key="1">
    <citation type="submission" date="2022-07" db="EMBL/GenBank/DDBJ databases">
        <title>Phylogenomic reconstructions and comparative analyses of Kickxellomycotina fungi.</title>
        <authorList>
            <person name="Reynolds N.K."/>
            <person name="Stajich J.E."/>
            <person name="Barry K."/>
            <person name="Grigoriev I.V."/>
            <person name="Crous P."/>
            <person name="Smith M.E."/>
        </authorList>
    </citation>
    <scope>NUCLEOTIDE SEQUENCE</scope>
    <source>
        <strain evidence="3">IMI 214461</strain>
    </source>
</reference>
<keyword evidence="2" id="KW-0012">Acyltransferase</keyword>
<dbReference type="Gene3D" id="3.30.559.10">
    <property type="entry name" value="Chloramphenicol acetyltransferase-like domain"/>
    <property type="match status" value="2"/>
</dbReference>
<name>A0A9W8EDA9_9FUNG</name>
<evidence type="ECO:0000256" key="1">
    <source>
        <dbReference type="ARBA" id="ARBA00022679"/>
    </source>
</evidence>
<proteinExistence type="predicted"/>
<dbReference type="EMBL" id="JANBQF010000772">
    <property type="protein sequence ID" value="KAJ1999164.1"/>
    <property type="molecule type" value="Genomic_DNA"/>
</dbReference>
<accession>A0A9W8EDA9</accession>
<comment type="caution">
    <text evidence="3">The sequence shown here is derived from an EMBL/GenBank/DDBJ whole genome shotgun (WGS) entry which is preliminary data.</text>
</comment>
<dbReference type="Proteomes" id="UP001150907">
    <property type="component" value="Unassembled WGS sequence"/>
</dbReference>
<evidence type="ECO:0000313" key="3">
    <source>
        <dbReference type="EMBL" id="KAJ1999164.1"/>
    </source>
</evidence>
<dbReference type="AlphaFoldDB" id="A0A9W8EDA9"/>
<gene>
    <name evidence="3" type="ORF">H4R26_005175</name>
</gene>
<dbReference type="OrthoDB" id="1862401at2759"/>
<protein>
    <submittedName>
        <fullName evidence="3">Uncharacterized protein</fullName>
    </submittedName>
</protein>
<dbReference type="InterPro" id="IPR023213">
    <property type="entry name" value="CAT-like_dom_sf"/>
</dbReference>
<dbReference type="PANTHER" id="PTHR31625">
    <property type="match status" value="1"/>
</dbReference>